<dbReference type="AlphaFoldDB" id="A0AAD9WE54"/>
<comment type="caution">
    <text evidence="2">The sequence shown here is derived from an EMBL/GenBank/DDBJ whole genome shotgun (WGS) entry which is preliminary data.</text>
</comment>
<feature type="domain" description="UBC core" evidence="1">
    <location>
        <begin position="11"/>
        <end position="166"/>
    </location>
</feature>
<dbReference type="Gene3D" id="3.10.110.10">
    <property type="entry name" value="Ubiquitin Conjugating Enzyme"/>
    <property type="match status" value="1"/>
</dbReference>
<dbReference type="SUPFAM" id="SSF54495">
    <property type="entry name" value="UBC-like"/>
    <property type="match status" value="1"/>
</dbReference>
<organism evidence="2 3">
    <name type="scientific">Diplocarpon rosae</name>
    <dbReference type="NCBI Taxonomy" id="946125"/>
    <lineage>
        <taxon>Eukaryota</taxon>
        <taxon>Fungi</taxon>
        <taxon>Dikarya</taxon>
        <taxon>Ascomycota</taxon>
        <taxon>Pezizomycotina</taxon>
        <taxon>Leotiomycetes</taxon>
        <taxon>Helotiales</taxon>
        <taxon>Drepanopezizaceae</taxon>
        <taxon>Diplocarpon</taxon>
    </lineage>
</organism>
<evidence type="ECO:0000313" key="2">
    <source>
        <dbReference type="EMBL" id="KAK2628352.1"/>
    </source>
</evidence>
<dbReference type="EMBL" id="JAUBYV010000003">
    <property type="protein sequence ID" value="KAK2628352.1"/>
    <property type="molecule type" value="Genomic_DNA"/>
</dbReference>
<dbReference type="Proteomes" id="UP001285354">
    <property type="component" value="Unassembled WGS sequence"/>
</dbReference>
<dbReference type="InterPro" id="IPR016135">
    <property type="entry name" value="UBQ-conjugating_enzyme/RWD"/>
</dbReference>
<dbReference type="InterPro" id="IPR000608">
    <property type="entry name" value="UBC"/>
</dbReference>
<reference evidence="2" key="1">
    <citation type="submission" date="2023-06" db="EMBL/GenBank/DDBJ databases">
        <title>Draft genome of Marssonina rosae.</title>
        <authorList>
            <person name="Cheng Q."/>
        </authorList>
    </citation>
    <scope>NUCLEOTIDE SEQUENCE</scope>
    <source>
        <strain evidence="2">R4</strain>
    </source>
</reference>
<evidence type="ECO:0000313" key="3">
    <source>
        <dbReference type="Proteomes" id="UP001285354"/>
    </source>
</evidence>
<proteinExistence type="predicted"/>
<keyword evidence="3" id="KW-1185">Reference proteome</keyword>
<sequence>MSSPSASSARTPTKRLLTELSAFAATPPSSHPFIASLSPSPSSMLFLRAILVGAALPPSSGYTTGRWLVNIAIPASYPLHAPTITFVTKICHPNVQWETGEICLDLLGSNWTPVLGVVGALEAVGRLLGEPGTDSPLGIEAAALLREGDWVGSRALVGYWCGEERWEGGLEWVEGERGSQARPIRMQCHKNALTLTKA</sequence>
<dbReference type="PANTHER" id="PTHR24068">
    <property type="entry name" value="UBIQUITIN-CONJUGATING ENZYME E2"/>
    <property type="match status" value="1"/>
</dbReference>
<dbReference type="PROSITE" id="PS50127">
    <property type="entry name" value="UBC_2"/>
    <property type="match status" value="1"/>
</dbReference>
<dbReference type="SMART" id="SM00212">
    <property type="entry name" value="UBCc"/>
    <property type="match status" value="1"/>
</dbReference>
<gene>
    <name evidence="2" type="ORF">QTJ16_002998</name>
</gene>
<name>A0AAD9WE54_9HELO</name>
<protein>
    <recommendedName>
        <fullName evidence="1">UBC core domain-containing protein</fullName>
    </recommendedName>
</protein>
<accession>A0AAD9WE54</accession>
<evidence type="ECO:0000259" key="1">
    <source>
        <dbReference type="PROSITE" id="PS50127"/>
    </source>
</evidence>
<dbReference type="Pfam" id="PF00179">
    <property type="entry name" value="UQ_con"/>
    <property type="match status" value="1"/>
</dbReference>